<protein>
    <recommendedName>
        <fullName evidence="4">HTH tetR-type domain-containing protein</fullName>
    </recommendedName>
</protein>
<feature type="domain" description="HTH tetR-type" evidence="4">
    <location>
        <begin position="15"/>
        <end position="62"/>
    </location>
</feature>
<comment type="caution">
    <text evidence="5">The sequence shown here is derived from an EMBL/GenBank/DDBJ whole genome shotgun (WGS) entry which is preliminary data.</text>
</comment>
<dbReference type="SUPFAM" id="SSF46689">
    <property type="entry name" value="Homeodomain-like"/>
    <property type="match status" value="1"/>
</dbReference>
<name>A0ABP4K337_9MICO</name>
<proteinExistence type="predicted"/>
<sequence length="221" mass="23678">MNQRQAAKARTRQQIVEAAASEFAEHGYDGTSFASVAAAMNRPKSAVGYHLFPSKLDLAAAVVEQQQARWLEMEARTTEPPGLANLVTMLLSACLDALRCPVAAGAIRISQELGEAGQPLPRAFTWRGYTLEHFAIARGLEVDDPEAARAADLVVSSTFGVLRTRANSRTVEATEQQLRDLWSALFTGLGIADAAEVVRRVVPITVADPVDPALGSAQIVP</sequence>
<dbReference type="PANTHER" id="PTHR30055">
    <property type="entry name" value="HTH-TYPE TRANSCRIPTIONAL REGULATOR RUTR"/>
    <property type="match status" value="1"/>
</dbReference>
<keyword evidence="1" id="KW-0805">Transcription regulation</keyword>
<evidence type="ECO:0000259" key="4">
    <source>
        <dbReference type="Pfam" id="PF00440"/>
    </source>
</evidence>
<gene>
    <name evidence="5" type="ORF">GCM10009627_16290</name>
</gene>
<dbReference type="InterPro" id="IPR001647">
    <property type="entry name" value="HTH_TetR"/>
</dbReference>
<dbReference type="Proteomes" id="UP001501742">
    <property type="component" value="Unassembled WGS sequence"/>
</dbReference>
<dbReference type="InterPro" id="IPR009057">
    <property type="entry name" value="Homeodomain-like_sf"/>
</dbReference>
<evidence type="ECO:0000313" key="6">
    <source>
        <dbReference type="Proteomes" id="UP001501742"/>
    </source>
</evidence>
<dbReference type="RefSeq" id="WP_204610359.1">
    <property type="nucleotide sequence ID" value="NZ_BAAAJX010000005.1"/>
</dbReference>
<dbReference type="PANTHER" id="PTHR30055:SF234">
    <property type="entry name" value="HTH-TYPE TRANSCRIPTIONAL REGULATOR BETI"/>
    <property type="match status" value="1"/>
</dbReference>
<dbReference type="Pfam" id="PF00440">
    <property type="entry name" value="TetR_N"/>
    <property type="match status" value="1"/>
</dbReference>
<evidence type="ECO:0000256" key="2">
    <source>
        <dbReference type="ARBA" id="ARBA00023125"/>
    </source>
</evidence>
<organism evidence="5 6">
    <name type="scientific">Curtobacterium herbarum</name>
    <dbReference type="NCBI Taxonomy" id="150122"/>
    <lineage>
        <taxon>Bacteria</taxon>
        <taxon>Bacillati</taxon>
        <taxon>Actinomycetota</taxon>
        <taxon>Actinomycetes</taxon>
        <taxon>Micrococcales</taxon>
        <taxon>Microbacteriaceae</taxon>
        <taxon>Curtobacterium</taxon>
    </lineage>
</organism>
<keyword evidence="2" id="KW-0238">DNA-binding</keyword>
<reference evidence="6" key="1">
    <citation type="journal article" date="2019" name="Int. J. Syst. Evol. Microbiol.">
        <title>The Global Catalogue of Microorganisms (GCM) 10K type strain sequencing project: providing services to taxonomists for standard genome sequencing and annotation.</title>
        <authorList>
            <consortium name="The Broad Institute Genomics Platform"/>
            <consortium name="The Broad Institute Genome Sequencing Center for Infectious Disease"/>
            <person name="Wu L."/>
            <person name="Ma J."/>
        </authorList>
    </citation>
    <scope>NUCLEOTIDE SEQUENCE [LARGE SCALE GENOMIC DNA]</scope>
    <source>
        <strain evidence="6">JCM 12140</strain>
    </source>
</reference>
<dbReference type="SUPFAM" id="SSF48498">
    <property type="entry name" value="Tetracyclin repressor-like, C-terminal domain"/>
    <property type="match status" value="1"/>
</dbReference>
<evidence type="ECO:0000313" key="5">
    <source>
        <dbReference type="EMBL" id="GAA1493283.1"/>
    </source>
</evidence>
<evidence type="ECO:0000256" key="1">
    <source>
        <dbReference type="ARBA" id="ARBA00023015"/>
    </source>
</evidence>
<dbReference type="EMBL" id="BAAAJX010000005">
    <property type="protein sequence ID" value="GAA1493283.1"/>
    <property type="molecule type" value="Genomic_DNA"/>
</dbReference>
<dbReference type="Gene3D" id="1.10.357.10">
    <property type="entry name" value="Tetracycline Repressor, domain 2"/>
    <property type="match status" value="1"/>
</dbReference>
<keyword evidence="3" id="KW-0804">Transcription</keyword>
<evidence type="ECO:0000256" key="3">
    <source>
        <dbReference type="ARBA" id="ARBA00023163"/>
    </source>
</evidence>
<accession>A0ABP4K337</accession>
<dbReference type="InterPro" id="IPR036271">
    <property type="entry name" value="Tet_transcr_reg_TetR-rel_C_sf"/>
</dbReference>
<keyword evidence="6" id="KW-1185">Reference proteome</keyword>
<dbReference type="InterPro" id="IPR050109">
    <property type="entry name" value="HTH-type_TetR-like_transc_reg"/>
</dbReference>